<dbReference type="Proteomes" id="UP000504610">
    <property type="component" value="Chromosome 6"/>
</dbReference>
<dbReference type="PANTHER" id="PTHR47165">
    <property type="entry name" value="OS03G0429900 PROTEIN"/>
    <property type="match status" value="1"/>
</dbReference>
<evidence type="ECO:0000313" key="3">
    <source>
        <dbReference type="RefSeq" id="XP_056845525.1"/>
    </source>
</evidence>
<evidence type="ECO:0000313" key="2">
    <source>
        <dbReference type="RefSeq" id="XP_018459959.1"/>
    </source>
</evidence>
<name>A0A6J0LJU3_RAPSA</name>
<reference evidence="2 3" key="2">
    <citation type="submission" date="2025-04" db="UniProtKB">
        <authorList>
            <consortium name="RefSeq"/>
        </authorList>
    </citation>
    <scope>IDENTIFICATION</scope>
    <source>
        <tissue evidence="2 3">Leaf</tissue>
    </source>
</reference>
<accession>A0A6J0LJU3</accession>
<evidence type="ECO:0000313" key="1">
    <source>
        <dbReference type="Proteomes" id="UP000504610"/>
    </source>
</evidence>
<organism evidence="1 2">
    <name type="scientific">Raphanus sativus</name>
    <name type="common">Radish</name>
    <name type="synonym">Raphanus raphanistrum var. sativus</name>
    <dbReference type="NCBI Taxonomy" id="3726"/>
    <lineage>
        <taxon>Eukaryota</taxon>
        <taxon>Viridiplantae</taxon>
        <taxon>Streptophyta</taxon>
        <taxon>Embryophyta</taxon>
        <taxon>Tracheophyta</taxon>
        <taxon>Spermatophyta</taxon>
        <taxon>Magnoliopsida</taxon>
        <taxon>eudicotyledons</taxon>
        <taxon>Gunneridae</taxon>
        <taxon>Pentapetalae</taxon>
        <taxon>rosids</taxon>
        <taxon>malvids</taxon>
        <taxon>Brassicales</taxon>
        <taxon>Brassicaceae</taxon>
        <taxon>Brassiceae</taxon>
        <taxon>Raphanus</taxon>
    </lineage>
</organism>
<dbReference type="AlphaFoldDB" id="A0A6J0LJU3"/>
<dbReference type="PANTHER" id="PTHR47165:SF4">
    <property type="entry name" value="OS03G0429900 PROTEIN"/>
    <property type="match status" value="1"/>
</dbReference>
<dbReference type="Gene3D" id="2.40.50.140">
    <property type="entry name" value="Nucleic acid-binding proteins"/>
    <property type="match status" value="2"/>
</dbReference>
<sequence>MANTRVFFSDLKSGRCSSFVEARLLRFWEARNIKRGGELMWVNMLFVDVNSTMMQASISASRLSRFQSKLAAGKMFSVSGFDVSRCAMNFRLSDSPLMFRFNDTTKFEELIEPVSPLPLECFRFRNQTELVGLANTNTQLPDIIGEITLVKSTVCDTPGEKNHVMATIRLDSDTTVTLSFFDAQAVAFHRKLEDMNGDPRVIVATSVNPKMVGGTVLTDPKFSCYYIIVVLTMLVSKQVKRTLHEVPIIKRRTYGTNMILIMPPRSCNLKDRKKRCTKCFYYKEMEKFLELVYRG</sequence>
<gene>
    <name evidence="2 3" type="primary">LOC108830889</name>
</gene>
<dbReference type="SUPFAM" id="SSF50249">
    <property type="entry name" value="Nucleic acid-binding proteins"/>
    <property type="match status" value="1"/>
</dbReference>
<keyword evidence="1" id="KW-1185">Reference proteome</keyword>
<dbReference type="KEGG" id="rsz:108830889"/>
<dbReference type="GeneID" id="108830889"/>
<proteinExistence type="predicted"/>
<dbReference type="RefSeq" id="XP_056845525.1">
    <property type="nucleotide sequence ID" value="XM_056989545.1"/>
</dbReference>
<dbReference type="InterPro" id="IPR012340">
    <property type="entry name" value="NA-bd_OB-fold"/>
</dbReference>
<dbReference type="OrthoDB" id="1109146at2759"/>
<dbReference type="CDD" id="cd04480">
    <property type="entry name" value="RPA1_DBD_A_like"/>
    <property type="match status" value="1"/>
</dbReference>
<protein>
    <submittedName>
        <fullName evidence="2 3">Uncharacterized protein LOC108830889 isoform X1</fullName>
    </submittedName>
</protein>
<reference evidence="1" key="1">
    <citation type="journal article" date="2019" name="Database">
        <title>The radish genome database (RadishGD): an integrated information resource for radish genomics.</title>
        <authorList>
            <person name="Yu H.J."/>
            <person name="Baek S."/>
            <person name="Lee Y.J."/>
            <person name="Cho A."/>
            <person name="Mun J.H."/>
        </authorList>
    </citation>
    <scope>NUCLEOTIDE SEQUENCE [LARGE SCALE GENOMIC DNA]</scope>
    <source>
        <strain evidence="1">cv. WK10039</strain>
    </source>
</reference>
<dbReference type="RefSeq" id="XP_018459959.1">
    <property type="nucleotide sequence ID" value="XM_018604457.2"/>
</dbReference>